<evidence type="ECO:0000313" key="3">
    <source>
        <dbReference type="EMBL" id="MDT0681241.1"/>
    </source>
</evidence>
<feature type="signal peptide" evidence="2">
    <location>
        <begin position="1"/>
        <end position="26"/>
    </location>
</feature>
<evidence type="ECO:0000313" key="4">
    <source>
        <dbReference type="Proteomes" id="UP001265259"/>
    </source>
</evidence>
<name>A0ABU3DC03_9RHOB</name>
<accession>A0ABU3DC03</accession>
<comment type="caution">
    <text evidence="3">The sequence shown here is derived from an EMBL/GenBank/DDBJ whole genome shotgun (WGS) entry which is preliminary data.</text>
</comment>
<keyword evidence="2" id="KW-0732">Signal</keyword>
<protein>
    <submittedName>
        <fullName evidence="3">Uncharacterized protein</fullName>
    </submittedName>
</protein>
<gene>
    <name evidence="3" type="ORF">RM543_00985</name>
</gene>
<evidence type="ECO:0000256" key="1">
    <source>
        <dbReference type="SAM" id="MobiDB-lite"/>
    </source>
</evidence>
<organism evidence="3 4">
    <name type="scientific">Tropicimonas omnivorans</name>
    <dbReference type="NCBI Taxonomy" id="3075590"/>
    <lineage>
        <taxon>Bacteria</taxon>
        <taxon>Pseudomonadati</taxon>
        <taxon>Pseudomonadota</taxon>
        <taxon>Alphaproteobacteria</taxon>
        <taxon>Rhodobacterales</taxon>
        <taxon>Roseobacteraceae</taxon>
        <taxon>Tropicimonas</taxon>
    </lineage>
</organism>
<evidence type="ECO:0000256" key="2">
    <source>
        <dbReference type="SAM" id="SignalP"/>
    </source>
</evidence>
<feature type="chain" id="PRO_5047179661" evidence="2">
    <location>
        <begin position="27"/>
        <end position="140"/>
    </location>
</feature>
<feature type="region of interest" description="Disordered" evidence="1">
    <location>
        <begin position="39"/>
        <end position="73"/>
    </location>
</feature>
<sequence length="140" mass="15698">MIKVMGGAILSAVLAFGALAPAPAAADQNGRSMHPLQEVLRKKNGTYEEDRKQRTERRWKDHRGNEGRHRYDGRTHRIPASCIQQVGGRTLVGQRCLTRNSDLRTASLPRKCQTSIPVRGRVMPAWSVSCLSREGYRFQG</sequence>
<dbReference type="EMBL" id="JAVRHL010000001">
    <property type="protein sequence ID" value="MDT0681241.1"/>
    <property type="molecule type" value="Genomic_DNA"/>
</dbReference>
<dbReference type="Proteomes" id="UP001265259">
    <property type="component" value="Unassembled WGS sequence"/>
</dbReference>
<reference evidence="3 4" key="1">
    <citation type="submission" date="2023-09" db="EMBL/GenBank/DDBJ databases">
        <authorList>
            <person name="Rey-Velasco X."/>
        </authorList>
    </citation>
    <scope>NUCLEOTIDE SEQUENCE [LARGE SCALE GENOMIC DNA]</scope>
    <source>
        <strain evidence="3 4">F158</strain>
    </source>
</reference>
<dbReference type="RefSeq" id="WP_311688770.1">
    <property type="nucleotide sequence ID" value="NZ_JAVRHL010000001.1"/>
</dbReference>
<keyword evidence="4" id="KW-1185">Reference proteome</keyword>
<proteinExistence type="predicted"/>